<feature type="binding site" evidence="6">
    <location>
        <begin position="156"/>
        <end position="163"/>
    </location>
    <ligand>
        <name>ATP</name>
        <dbReference type="ChEBI" id="CHEBI:30616"/>
    </ligand>
</feature>
<proteinExistence type="inferred from homology"/>
<dbReference type="GO" id="GO:0007015">
    <property type="term" value="P:actin filament organization"/>
    <property type="evidence" value="ECO:0007669"/>
    <property type="project" value="TreeGrafter"/>
</dbReference>
<dbReference type="InterPro" id="IPR036034">
    <property type="entry name" value="PDZ_sf"/>
</dbReference>
<protein>
    <submittedName>
        <fullName evidence="11">Myosin family protein with dil domain</fullName>
    </submittedName>
</protein>
<feature type="domain" description="PH" evidence="8">
    <location>
        <begin position="1109"/>
        <end position="1211"/>
    </location>
</feature>
<evidence type="ECO:0000256" key="1">
    <source>
        <dbReference type="ARBA" id="ARBA00022741"/>
    </source>
</evidence>
<feature type="domain" description="PDZ" evidence="9">
    <location>
        <begin position="804"/>
        <end position="887"/>
    </location>
</feature>
<dbReference type="PRINTS" id="PR00193">
    <property type="entry name" value="MYOSINHEAVY"/>
</dbReference>
<evidence type="ECO:0000259" key="8">
    <source>
        <dbReference type="PROSITE" id="PS50003"/>
    </source>
</evidence>
<comment type="similarity">
    <text evidence="6">Belongs to the TRAFAC class myosin-kinesin ATPase superfamily. Myosin family.</text>
</comment>
<dbReference type="InterPro" id="IPR041489">
    <property type="entry name" value="PDZ_6"/>
</dbReference>
<dbReference type="Gene3D" id="2.30.42.10">
    <property type="match status" value="1"/>
</dbReference>
<keyword evidence="5 6" id="KW-0009">Actin-binding</keyword>
<dbReference type="Gene3D" id="1.20.58.530">
    <property type="match status" value="1"/>
</dbReference>
<dbReference type="InterPro" id="IPR001849">
    <property type="entry name" value="PH_domain"/>
</dbReference>
<dbReference type="Gene3D" id="2.30.29.30">
    <property type="entry name" value="Pleckstrin-homology domain (PH domain)/Phosphotyrosine-binding domain (PTB)"/>
    <property type="match status" value="6"/>
</dbReference>
<dbReference type="FunFam" id="2.30.29.30:FF:000286">
    <property type="entry name" value="PH-protein kinase domain containing protein"/>
    <property type="match status" value="1"/>
</dbReference>
<keyword evidence="3 6" id="KW-0518">Myosin</keyword>
<evidence type="ECO:0000256" key="5">
    <source>
        <dbReference type="ARBA" id="ARBA00023203"/>
    </source>
</evidence>
<dbReference type="Proteomes" id="UP000037460">
    <property type="component" value="Unassembled WGS sequence"/>
</dbReference>
<dbReference type="SUPFAM" id="SSF52540">
    <property type="entry name" value="P-loop containing nucleoside triphosphate hydrolases"/>
    <property type="match status" value="1"/>
</dbReference>
<dbReference type="SUPFAM" id="SSF50156">
    <property type="entry name" value="PDZ domain-like"/>
    <property type="match status" value="1"/>
</dbReference>
<dbReference type="PROSITE" id="PS50096">
    <property type="entry name" value="IQ"/>
    <property type="match status" value="1"/>
</dbReference>
<dbReference type="SMART" id="SM00233">
    <property type="entry name" value="PH"/>
    <property type="match status" value="8"/>
</dbReference>
<dbReference type="PROSITE" id="PS50106">
    <property type="entry name" value="PDZ"/>
    <property type="match status" value="1"/>
</dbReference>
<evidence type="ECO:0000259" key="9">
    <source>
        <dbReference type="PROSITE" id="PS50106"/>
    </source>
</evidence>
<dbReference type="PANTHER" id="PTHR13140">
    <property type="entry name" value="MYOSIN"/>
    <property type="match status" value="1"/>
</dbReference>
<evidence type="ECO:0000256" key="7">
    <source>
        <dbReference type="SAM" id="MobiDB-lite"/>
    </source>
</evidence>
<dbReference type="PROSITE" id="PS50003">
    <property type="entry name" value="PH_DOMAIN"/>
    <property type="match status" value="6"/>
</dbReference>
<dbReference type="SUPFAM" id="SSF50729">
    <property type="entry name" value="PH domain-like"/>
    <property type="match status" value="8"/>
</dbReference>
<keyword evidence="4 6" id="KW-0505">Motor protein</keyword>
<dbReference type="Gene3D" id="1.20.120.720">
    <property type="entry name" value="Myosin VI head, motor domain, U50 subdomain"/>
    <property type="match status" value="1"/>
</dbReference>
<evidence type="ECO:0000256" key="2">
    <source>
        <dbReference type="ARBA" id="ARBA00022840"/>
    </source>
</evidence>
<dbReference type="OrthoDB" id="6108017at2759"/>
<feature type="domain" description="PH" evidence="8">
    <location>
        <begin position="1601"/>
        <end position="1709"/>
    </location>
</feature>
<evidence type="ECO:0000313" key="12">
    <source>
        <dbReference type="Proteomes" id="UP000037460"/>
    </source>
</evidence>
<dbReference type="GO" id="GO:0005886">
    <property type="term" value="C:plasma membrane"/>
    <property type="evidence" value="ECO:0007669"/>
    <property type="project" value="TreeGrafter"/>
</dbReference>
<dbReference type="CDD" id="cd00136">
    <property type="entry name" value="PDZ_canonical"/>
    <property type="match status" value="1"/>
</dbReference>
<name>A0A0M0J5M6_9EUKA</name>
<dbReference type="GO" id="GO:0030048">
    <property type="term" value="P:actin filament-based movement"/>
    <property type="evidence" value="ECO:0007669"/>
    <property type="project" value="TreeGrafter"/>
</dbReference>
<dbReference type="EMBL" id="JWZX01003324">
    <property type="protein sequence ID" value="KOO21906.1"/>
    <property type="molecule type" value="Genomic_DNA"/>
</dbReference>
<dbReference type="GO" id="GO:0016459">
    <property type="term" value="C:myosin complex"/>
    <property type="evidence" value="ECO:0007669"/>
    <property type="project" value="UniProtKB-KW"/>
</dbReference>
<dbReference type="SMART" id="SM00228">
    <property type="entry name" value="PDZ"/>
    <property type="match status" value="1"/>
</dbReference>
<dbReference type="Gene3D" id="3.40.850.10">
    <property type="entry name" value="Kinesin motor domain"/>
    <property type="match status" value="1"/>
</dbReference>
<feature type="region of interest" description="Actin-binding" evidence="6">
    <location>
        <begin position="640"/>
        <end position="662"/>
    </location>
</feature>
<keyword evidence="12" id="KW-1185">Reference proteome</keyword>
<evidence type="ECO:0000256" key="4">
    <source>
        <dbReference type="ARBA" id="ARBA00023175"/>
    </source>
</evidence>
<dbReference type="InterPro" id="IPR027417">
    <property type="entry name" value="P-loop_NTPase"/>
</dbReference>
<dbReference type="Gene3D" id="1.10.10.820">
    <property type="match status" value="1"/>
</dbReference>
<comment type="caution">
    <text evidence="11">The sequence shown here is derived from an EMBL/GenBank/DDBJ whole genome shotgun (WGS) entry which is preliminary data.</text>
</comment>
<dbReference type="PANTHER" id="PTHR13140:SF745">
    <property type="entry name" value="UNCONVENTIONAL MYOSIN-VI"/>
    <property type="match status" value="1"/>
</dbReference>
<dbReference type="SMART" id="SM00242">
    <property type="entry name" value="MYSc"/>
    <property type="match status" value="1"/>
</dbReference>
<dbReference type="GO" id="GO:0030139">
    <property type="term" value="C:endocytic vesicle"/>
    <property type="evidence" value="ECO:0007669"/>
    <property type="project" value="TreeGrafter"/>
</dbReference>
<feature type="domain" description="Myosin motor" evidence="10">
    <location>
        <begin position="63"/>
        <end position="760"/>
    </location>
</feature>
<evidence type="ECO:0000256" key="3">
    <source>
        <dbReference type="ARBA" id="ARBA00023123"/>
    </source>
</evidence>
<evidence type="ECO:0000256" key="6">
    <source>
        <dbReference type="PROSITE-ProRule" id="PRU00782"/>
    </source>
</evidence>
<dbReference type="GO" id="GO:0000146">
    <property type="term" value="F:microfilament motor activity"/>
    <property type="evidence" value="ECO:0007669"/>
    <property type="project" value="TreeGrafter"/>
</dbReference>
<reference evidence="12" key="1">
    <citation type="journal article" date="2015" name="PLoS Genet.">
        <title>Genome Sequence and Transcriptome Analyses of Chrysochromulina tobin: Metabolic Tools for Enhanced Algal Fitness in the Prominent Order Prymnesiales (Haptophyceae).</title>
        <authorList>
            <person name="Hovde B.T."/>
            <person name="Deodato C.R."/>
            <person name="Hunsperger H.M."/>
            <person name="Ryken S.A."/>
            <person name="Yost W."/>
            <person name="Jha R.K."/>
            <person name="Patterson J."/>
            <person name="Monnat R.J. Jr."/>
            <person name="Barlow S.B."/>
            <person name="Starkenburg S.R."/>
            <person name="Cattolico R.A."/>
        </authorList>
    </citation>
    <scope>NUCLEOTIDE SEQUENCE</scope>
    <source>
        <strain evidence="12">CCMP291</strain>
    </source>
</reference>
<dbReference type="InterPro" id="IPR011993">
    <property type="entry name" value="PH-like_dom_sf"/>
</dbReference>
<dbReference type="InterPro" id="IPR036961">
    <property type="entry name" value="Kinesin_motor_dom_sf"/>
</dbReference>
<evidence type="ECO:0000259" key="10">
    <source>
        <dbReference type="PROSITE" id="PS51456"/>
    </source>
</evidence>
<feature type="domain" description="PH" evidence="8">
    <location>
        <begin position="991"/>
        <end position="1093"/>
    </location>
</feature>
<dbReference type="Pfam" id="PF00063">
    <property type="entry name" value="Myosin_head"/>
    <property type="match status" value="1"/>
</dbReference>
<feature type="domain" description="PH" evidence="8">
    <location>
        <begin position="1224"/>
        <end position="1334"/>
    </location>
</feature>
<dbReference type="Pfam" id="PF00169">
    <property type="entry name" value="PH"/>
    <property type="match status" value="5"/>
</dbReference>
<dbReference type="Pfam" id="PF17820">
    <property type="entry name" value="PDZ_6"/>
    <property type="match status" value="1"/>
</dbReference>
<feature type="domain" description="PH" evidence="8">
    <location>
        <begin position="1461"/>
        <end position="1559"/>
    </location>
</feature>
<dbReference type="CDD" id="cd00124">
    <property type="entry name" value="MYSc"/>
    <property type="match status" value="1"/>
</dbReference>
<dbReference type="InterPro" id="IPR001609">
    <property type="entry name" value="Myosin_head_motor_dom-like"/>
</dbReference>
<dbReference type="CDD" id="cd00821">
    <property type="entry name" value="PH"/>
    <property type="match status" value="2"/>
</dbReference>
<dbReference type="Gene3D" id="3.30.70.1590">
    <property type="match status" value="1"/>
</dbReference>
<feature type="region of interest" description="Disordered" evidence="7">
    <location>
        <begin position="1561"/>
        <end position="1602"/>
    </location>
</feature>
<sequence>MPAIIPDGAAVWIKDTNKDSVEPFVKAKVVKYTEGRGYTMFTSDGKEKIVRPVDCAQANPDGMSAPDNCYLIHISESTILANMKARFANKLIYTYTSNILIVLNPFQPLPIYGNDKMQPYVSKPLGIAEPHTYAMGEEAYKTLVKTQRNQALVVSGESGAGKTETNKHLMTFLAWRSKSETVGNDIAQVMLLANPVLEAVGNAKTMRNNNSSRFGKFVKIAMSERGGVLGAVTNKYLLEKSRVPFQSAGERNYHVFYQLVAGHKGKAALALDKGASSFHYLNQSGTTEVKGVNDAADFERLCSAMASTNMGGSDQEDIFKLFAALLHLGNIKFNPGSDEASISSATSAALAKGGRALPARRHPPDRRLPMSASLIARAIPASSQVSNLQKCLCERTMTTMGETIATKQTPAKAALARDALAKSCYARLFDFIVERINLSMRGAAKETSTFIGLLDVYGFESFAINTYEQLCINFANEKLQQFFLRFVFKAEEDLYRSENVAWTKIEYQDNQGCIDLIEKMPTGVMRLLDETCKKPKVEDSAFCLSVAETLRRNDFFMDARGAGHKNYRPDEAFAIRHFAGDVCYVGEGFCDKNNDTLHSDFVALCSGSGHGVLRQLFAEDAKVKKANTFNSVSRRFINDLNTLMEDLNSTKAHFIRCIKPNKELEAFKFTPSLVLTQLRCSGTIDAVQLMAGAYPTRIPYDSIYSRYASQMPDFVRKLEPPLFCEALALALEISNKHFALGRTKIFFKAGKGQVLEELAERDLTEVIPVLVAKIKQWEVKKKMQVRLQAYARMFIWRRYFKRAHVAVRTVQHRARGRKIRIEYRKRHLAGATIGFIAPDGVAARDSRLRVGDMIRGVNGVTCGTYDEVINVIRASGATVKLTISRKPVTKLLETNMHMELGASSQRTWDEFTFRLYSNRVLTFEKTEPPVVTGEIDVRLALEVRMVDAPNGGGFLEIETASKTFILRSGDTDVLNKWRRELYELLPYLRATEVKCGWLLKKGETSSAGFKPRYCVLFSSYRLLYFDSEACTKRKGAVDLSVAQSVESITTAKGPGFEISTPGRTWVFAACESDAKSTASETTAWMDTLRTMLGDIRERKRKQQISEGVMLLKEGWADLKDESGGGEGAWVGHWFALNSAGELRIFPDAESTQEQMVLSVDLKLIERVERSKGMDYYDFCIDLCFSDKTIKMRPIDRGDMQAWLGVLQTQLASKRENTDKGSVITMLHQGWIEKRSERGKGSDAWKKRYFVLCTKQEKEGDELAIHHLLYYFKSEESAGDVSEANGCIDLGEVEEVKKCENRLIDLVTESRVWQLRAESNSDQEIWVRQIQSNVGDEAVKSGAPGGGSKDQLKAAAGVVSIAKAEMKMQVPGLDGQACWKSAKFDLQSDGVLRWSSNEAPPWDAGAIDIKKALGVWLLGPAGWRRLDIILPDHRWTLAADDDNLLQKWIKLLENAAPEKPVSEIRNGWMEKKGAMGGGWKVRFFVLLSTHELLYFESDRSPKCKGVIDLKEATQCTRVASPDYNYEFAFEVGSPKRTWILCPDDEHSMKEWMADIKQLLGKAGQAKENKKRASVHQHGNRTYNTEGVGEDGGSAAQGNGSTPSLKAGWLMKKGEVNTAWKNRYFVLKPENKFRDQPKTLWYYKDQDTARMGKNGSMIEVEASASIQKESVEEAGKSFAFAIVTPTRKYCLCAVSAAEQQEWITMLQKPSQNEEVLDARATSFAASGPLVEVHSGWLRKKGQGLFGTMHKRYFVLYDNKELHYFTGESMENIQRKGRIKVADISCLERLKPGNTKDFTFCIKEPSRDWILDPLSGASLEEWTSKLKPMLPNSSKIVNL</sequence>
<keyword evidence="2 6" id="KW-0067">ATP-binding</keyword>
<evidence type="ECO:0000313" key="11">
    <source>
        <dbReference type="EMBL" id="KOO21906.1"/>
    </source>
</evidence>
<keyword evidence="1 6" id="KW-0547">Nucleotide-binding</keyword>
<dbReference type="GO" id="GO:0051015">
    <property type="term" value="F:actin filament binding"/>
    <property type="evidence" value="ECO:0007669"/>
    <property type="project" value="TreeGrafter"/>
</dbReference>
<accession>A0A0M0J5M6</accession>
<gene>
    <name evidence="11" type="ORF">Ctob_002668</name>
</gene>
<dbReference type="FunFam" id="1.10.10.820:FF:000001">
    <property type="entry name" value="Myosin heavy chain"/>
    <property type="match status" value="1"/>
</dbReference>
<dbReference type="GO" id="GO:0005524">
    <property type="term" value="F:ATP binding"/>
    <property type="evidence" value="ECO:0007669"/>
    <property type="project" value="UniProtKB-UniRule"/>
</dbReference>
<dbReference type="PROSITE" id="PS51456">
    <property type="entry name" value="MYOSIN_MOTOR"/>
    <property type="match status" value="1"/>
</dbReference>
<feature type="compositionally biased region" description="Basic residues" evidence="7">
    <location>
        <begin position="1567"/>
        <end position="1577"/>
    </location>
</feature>
<organism evidence="11 12">
    <name type="scientific">Chrysochromulina tobinii</name>
    <dbReference type="NCBI Taxonomy" id="1460289"/>
    <lineage>
        <taxon>Eukaryota</taxon>
        <taxon>Haptista</taxon>
        <taxon>Haptophyta</taxon>
        <taxon>Prymnesiophyceae</taxon>
        <taxon>Prymnesiales</taxon>
        <taxon>Chrysochromulinaceae</taxon>
        <taxon>Chrysochromulina</taxon>
    </lineage>
</organism>
<dbReference type="InterPro" id="IPR001478">
    <property type="entry name" value="PDZ"/>
</dbReference>
<feature type="domain" description="PH" evidence="8">
    <location>
        <begin position="1728"/>
        <end position="1828"/>
    </location>
</feature>